<accession>A0A2J5HK43</accession>
<feature type="compositionally biased region" description="Polar residues" evidence="1">
    <location>
        <begin position="361"/>
        <end position="375"/>
    </location>
</feature>
<dbReference type="InterPro" id="IPR058055">
    <property type="entry name" value="PA-PLA1"/>
</dbReference>
<feature type="region of interest" description="Disordered" evidence="1">
    <location>
        <begin position="321"/>
        <end position="429"/>
    </location>
</feature>
<feature type="region of interest" description="Disordered" evidence="1">
    <location>
        <begin position="786"/>
        <end position="865"/>
    </location>
</feature>
<proteinExistence type="predicted"/>
<feature type="compositionally biased region" description="Polar residues" evidence="1">
    <location>
        <begin position="793"/>
        <end position="813"/>
    </location>
</feature>
<dbReference type="InterPro" id="IPR004177">
    <property type="entry name" value="DDHD_dom"/>
</dbReference>
<feature type="compositionally biased region" description="Polar residues" evidence="1">
    <location>
        <begin position="228"/>
        <end position="248"/>
    </location>
</feature>
<dbReference type="EMBL" id="KZ559595">
    <property type="protein sequence ID" value="PLN77471.1"/>
    <property type="molecule type" value="Genomic_DNA"/>
</dbReference>
<dbReference type="Pfam" id="PF23463">
    <property type="entry name" value="WWE_2"/>
    <property type="match status" value="1"/>
</dbReference>
<dbReference type="PROSITE" id="PS51043">
    <property type="entry name" value="DDHD"/>
    <property type="match status" value="1"/>
</dbReference>
<dbReference type="GO" id="GO:0005737">
    <property type="term" value="C:cytoplasm"/>
    <property type="evidence" value="ECO:0007669"/>
    <property type="project" value="TreeGrafter"/>
</dbReference>
<dbReference type="PANTHER" id="PTHR23509">
    <property type="entry name" value="PA-PL1 PHOSPHOLIPASE FAMILY"/>
    <property type="match status" value="1"/>
</dbReference>
<feature type="domain" description="DDHD" evidence="2">
    <location>
        <begin position="639"/>
        <end position="925"/>
    </location>
</feature>
<dbReference type="InterPro" id="IPR057826">
    <property type="entry name" value="WWE_C20G8.02"/>
</dbReference>
<feature type="region of interest" description="Disordered" evidence="1">
    <location>
        <begin position="1"/>
        <end position="51"/>
    </location>
</feature>
<feature type="compositionally biased region" description="Polar residues" evidence="1">
    <location>
        <begin position="257"/>
        <end position="266"/>
    </location>
</feature>
<evidence type="ECO:0000256" key="1">
    <source>
        <dbReference type="SAM" id="MobiDB-lite"/>
    </source>
</evidence>
<feature type="compositionally biased region" description="Polar residues" evidence="1">
    <location>
        <begin position="389"/>
        <end position="400"/>
    </location>
</feature>
<keyword evidence="4" id="KW-1185">Reference proteome</keyword>
<feature type="compositionally biased region" description="Low complexity" evidence="1">
    <location>
        <begin position="676"/>
        <end position="686"/>
    </location>
</feature>
<dbReference type="Pfam" id="PF23465">
    <property type="entry name" value="DUF7131"/>
    <property type="match status" value="1"/>
</dbReference>
<dbReference type="AlphaFoldDB" id="A0A2J5HK43"/>
<dbReference type="Proteomes" id="UP000235023">
    <property type="component" value="Unassembled WGS sequence"/>
</dbReference>
<dbReference type="Pfam" id="PF02862">
    <property type="entry name" value="DDHD"/>
    <property type="match status" value="1"/>
</dbReference>
<evidence type="ECO:0000313" key="4">
    <source>
        <dbReference type="Proteomes" id="UP000235023"/>
    </source>
</evidence>
<reference evidence="4" key="1">
    <citation type="submission" date="2017-12" db="EMBL/GenBank/DDBJ databases">
        <authorList>
            <consortium name="DOE Joint Genome Institute"/>
            <person name="Mondo S.J."/>
            <person name="Kjaerbolling I."/>
            <person name="Vesth T.C."/>
            <person name="Frisvad J.C."/>
            <person name="Nybo J.L."/>
            <person name="Theobald S."/>
            <person name="Kuo A."/>
            <person name="Bowyer P."/>
            <person name="Matsuda Y."/>
            <person name="Lyhne E.K."/>
            <person name="Kogle M.E."/>
            <person name="Clum A."/>
            <person name="Lipzen A."/>
            <person name="Salamov A."/>
            <person name="Ngan C.Y."/>
            <person name="Daum C."/>
            <person name="Chiniquy J."/>
            <person name="Barry K."/>
            <person name="LaButti K."/>
            <person name="Haridas S."/>
            <person name="Simmons B.A."/>
            <person name="Magnuson J.K."/>
            <person name="Mortensen U.H."/>
            <person name="Larsen T.O."/>
            <person name="Grigoriev I.V."/>
            <person name="Baker S.E."/>
            <person name="Andersen M.R."/>
            <person name="Nordberg H.P."/>
            <person name="Cantor M.N."/>
            <person name="Hua S.X."/>
        </authorList>
    </citation>
    <scope>NUCLEOTIDE SEQUENCE [LARGE SCALE GENOMIC DNA]</scope>
    <source>
        <strain evidence="4">IBT 19404</strain>
    </source>
</reference>
<feature type="compositionally biased region" description="Polar residues" evidence="1">
    <location>
        <begin position="210"/>
        <end position="221"/>
    </location>
</feature>
<dbReference type="OrthoDB" id="431378at2759"/>
<dbReference type="GO" id="GO:0046872">
    <property type="term" value="F:metal ion binding"/>
    <property type="evidence" value="ECO:0007669"/>
    <property type="project" value="InterPro"/>
</dbReference>
<dbReference type="SMART" id="SM01127">
    <property type="entry name" value="DDHD"/>
    <property type="match status" value="1"/>
</dbReference>
<evidence type="ECO:0000313" key="3">
    <source>
        <dbReference type="EMBL" id="PLN77471.1"/>
    </source>
</evidence>
<dbReference type="PANTHER" id="PTHR23509:SF10">
    <property type="entry name" value="LD21067P"/>
    <property type="match status" value="1"/>
</dbReference>
<protein>
    <submittedName>
        <fullName evidence="3">Phosphatidic acid-preferring phospholipase A1</fullName>
    </submittedName>
</protein>
<feature type="compositionally biased region" description="Basic and acidic residues" evidence="1">
    <location>
        <begin position="379"/>
        <end position="388"/>
    </location>
</feature>
<dbReference type="InterPro" id="IPR055555">
    <property type="entry name" value="PA-PLA1_DUF7131"/>
</dbReference>
<sequence>MSGETHRGTFLGSISPWGGSRSQTPQPVTTHGNDPGVLQRSQGEDHTVTHRHRISLHRYPKDCPPLKVRWFYAVDSPKWKPALFDKESREAKQLAPPKKFVPFSNKDSEAIETTFQKFSELELGDESPRHGEDYDRGRSTKVPVNEDYLFDVDVDRRELSPAYWKGPIYEVRRGTWFFQDGSTIKPCEENLATQLEEGYLKIKPWRITKGQHQPHPSQHLSTLPGDDQITSAISSNTVSDSSGPNELNPSAYHKDNASSTPPASANQSQSYRLFGAYMNSIATYQDSSKALLASDDFMSRVSTTVYQKLGGVPGTKVVRGFGDARKQKESSSNNIARKLDTGPPSGFPGAVPTDPQDKAQTETLKSSTAHGQSPGNKGVSDRSPRSTLERQMSSLAGEPQNTDELEEQARRQEEKEMEDSREVDNEDREREVDHLVLVTHGIGQRLGLRLESINFIHDVNVLRKTMKGVYLASPGLQELNSSYADKHKNCRVQVLPVSWRHLLDFPHHGVRQNRKELDLTDADILDSDLYPSLADITLDSVPSVRNLISDLAMDVLLYQSAYCEHISTIVKHECNRIVKLFKERNPSFQGSVSLCGHSLGSAILFDILCHQESIYSSTKQDFGANTSIGQQEASRSRSFDFDCEEFFCLGSPIALFQMLKGKTISGRRSVYPSPSPTASTRSPAYSRSELGLNDSRSIVSSPNCGQLYNIFHPSDPVSYRMEPLISPAMSSLKPQPLPSVKKSLWTASGESLSVFGNRVGQSVGSLWNNLTSGVASSLLNRGLSLNSGESSRQQSSYIGSESQQAPTSRSASLDFSGEPDDIGRNTVANPAMETLYNNIPGPNKRPGKDQPHGIGAEPGDSSHTQYETRLKVEDEKVRSLNSDGRVDYSIQEGAFDISLIASIASHLTYWADEDVNHFMLSQMLSRRNSRPKP</sequence>
<feature type="compositionally biased region" description="Basic and acidic residues" evidence="1">
    <location>
        <begin position="407"/>
        <end position="429"/>
    </location>
</feature>
<name>A0A2J5HK43_9EURO</name>
<organism evidence="3 4">
    <name type="scientific">Aspergillus taichungensis</name>
    <dbReference type="NCBI Taxonomy" id="482145"/>
    <lineage>
        <taxon>Eukaryota</taxon>
        <taxon>Fungi</taxon>
        <taxon>Dikarya</taxon>
        <taxon>Ascomycota</taxon>
        <taxon>Pezizomycotina</taxon>
        <taxon>Eurotiomycetes</taxon>
        <taxon>Eurotiomycetidae</taxon>
        <taxon>Eurotiales</taxon>
        <taxon>Aspergillaceae</taxon>
        <taxon>Aspergillus</taxon>
        <taxon>Aspergillus subgen. Circumdati</taxon>
    </lineage>
</organism>
<feature type="region of interest" description="Disordered" evidence="1">
    <location>
        <begin position="209"/>
        <end position="266"/>
    </location>
</feature>
<evidence type="ECO:0000259" key="2">
    <source>
        <dbReference type="PROSITE" id="PS51043"/>
    </source>
</evidence>
<dbReference type="GO" id="GO:0004620">
    <property type="term" value="F:phospholipase activity"/>
    <property type="evidence" value="ECO:0007669"/>
    <property type="project" value="TreeGrafter"/>
</dbReference>
<feature type="compositionally biased region" description="Polar residues" evidence="1">
    <location>
        <begin position="20"/>
        <end position="32"/>
    </location>
</feature>
<gene>
    <name evidence="3" type="ORF">BDW42DRAFT_176816</name>
</gene>
<feature type="region of interest" description="Disordered" evidence="1">
    <location>
        <begin position="667"/>
        <end position="688"/>
    </location>
</feature>